<evidence type="ECO:0000256" key="4">
    <source>
        <dbReference type="ARBA" id="ARBA00022927"/>
    </source>
</evidence>
<feature type="region of interest" description="Disordered" evidence="6">
    <location>
        <begin position="1"/>
        <end position="21"/>
    </location>
</feature>
<feature type="coiled-coil region" evidence="5">
    <location>
        <begin position="168"/>
        <end position="195"/>
    </location>
</feature>
<dbReference type="SMR" id="A0A3B6MYS0"/>
<proteinExistence type="inferred from homology"/>
<keyword evidence="9" id="KW-1185">Reference proteome</keyword>
<evidence type="ECO:0000256" key="5">
    <source>
        <dbReference type="SAM" id="Coils"/>
    </source>
</evidence>
<dbReference type="InterPro" id="IPR016159">
    <property type="entry name" value="Cullin_repeat-like_dom_sf"/>
</dbReference>
<dbReference type="Pfam" id="PF16528">
    <property type="entry name" value="Exo84_C"/>
    <property type="match status" value="1"/>
</dbReference>
<keyword evidence="2" id="KW-0813">Transport</keyword>
<feature type="domain" description="Exocyst component Exo84 C-terminal" evidence="7">
    <location>
        <begin position="158"/>
        <end position="367"/>
    </location>
</feature>
<keyword evidence="5" id="KW-0175">Coiled coil</keyword>
<gene>
    <name evidence="8" type="primary">LOC123123321</name>
</gene>
<dbReference type="EnsemblPlants" id="TraesCS5D02G463900.2">
    <property type="protein sequence ID" value="TraesCS5D02G463900.2"/>
    <property type="gene ID" value="TraesCS5D02G463900"/>
</dbReference>
<dbReference type="Gene3D" id="1.20.58.1210">
    <property type="entry name" value="Exo84p, N-terminal helical domain"/>
    <property type="match status" value="1"/>
</dbReference>
<keyword evidence="3" id="KW-0268">Exocytosis</keyword>
<reference evidence="8" key="1">
    <citation type="submission" date="2018-08" db="EMBL/GenBank/DDBJ databases">
        <authorList>
            <person name="Rossello M."/>
        </authorList>
    </citation>
    <scope>NUCLEOTIDE SEQUENCE [LARGE SCALE GENOMIC DNA]</scope>
    <source>
        <strain evidence="8">cv. Chinese Spring</strain>
    </source>
</reference>
<evidence type="ECO:0000256" key="1">
    <source>
        <dbReference type="ARBA" id="ARBA00007210"/>
    </source>
</evidence>
<dbReference type="GO" id="GO:0006887">
    <property type="term" value="P:exocytosis"/>
    <property type="evidence" value="ECO:0007669"/>
    <property type="project" value="UniProtKB-KW"/>
</dbReference>
<evidence type="ECO:0000256" key="2">
    <source>
        <dbReference type="ARBA" id="ARBA00022448"/>
    </source>
</evidence>
<dbReference type="PANTHER" id="PTHR21426">
    <property type="entry name" value="EXOCYST COMPLEX COMPONENT 8"/>
    <property type="match status" value="1"/>
</dbReference>
<dbReference type="AlphaFoldDB" id="A0A3B6MYS0"/>
<dbReference type="Pfam" id="PF08700">
    <property type="entry name" value="VPS51_Exo84_N"/>
    <property type="match status" value="1"/>
</dbReference>
<evidence type="ECO:0000259" key="7">
    <source>
        <dbReference type="Pfam" id="PF16528"/>
    </source>
</evidence>
<keyword evidence="4" id="KW-0653">Protein transport</keyword>
<dbReference type="GO" id="GO:0015031">
    <property type="term" value="P:protein transport"/>
    <property type="evidence" value="ECO:0007669"/>
    <property type="project" value="UniProtKB-KW"/>
</dbReference>
<organism evidence="8">
    <name type="scientific">Triticum aestivum</name>
    <name type="common">Wheat</name>
    <dbReference type="NCBI Taxonomy" id="4565"/>
    <lineage>
        <taxon>Eukaryota</taxon>
        <taxon>Viridiplantae</taxon>
        <taxon>Streptophyta</taxon>
        <taxon>Embryophyta</taxon>
        <taxon>Tracheophyta</taxon>
        <taxon>Spermatophyta</taxon>
        <taxon>Magnoliopsida</taxon>
        <taxon>Liliopsida</taxon>
        <taxon>Poales</taxon>
        <taxon>Poaceae</taxon>
        <taxon>BOP clade</taxon>
        <taxon>Pooideae</taxon>
        <taxon>Triticodae</taxon>
        <taxon>Triticeae</taxon>
        <taxon>Triticinae</taxon>
        <taxon>Triticum</taxon>
    </lineage>
</organism>
<name>A0A3B6MYS0_WHEAT</name>
<dbReference type="InterPro" id="IPR042560">
    <property type="entry name" value="Exo84_C_2"/>
</dbReference>
<dbReference type="OrthoDB" id="642193at2759"/>
<dbReference type="InterPro" id="IPR042561">
    <property type="entry name" value="Exo84_C_1"/>
</dbReference>
<dbReference type="PANTHER" id="PTHR21426:SF12">
    <property type="entry name" value="EXOCYST COMPLEX COMPONENT 8"/>
    <property type="match status" value="1"/>
</dbReference>
<dbReference type="SUPFAM" id="SSF74788">
    <property type="entry name" value="Cullin repeat-like"/>
    <property type="match status" value="1"/>
</dbReference>
<dbReference type="FunFam" id="1.20.58.1220:FF:000001">
    <property type="entry name" value="Exocyst complex component EXO84B"/>
    <property type="match status" value="1"/>
</dbReference>
<protein>
    <recommendedName>
        <fullName evidence="7">Exocyst component Exo84 C-terminal domain-containing protein</fullName>
    </recommendedName>
</protein>
<sequence>MASGAARSSRSRPAGHSGVLPAGGVGGGAGVQLADKLKIFKTDKFDPDSYVQSKCQTMTEKEIRHLCSYLQDLKKASAEEMRTSVYANYAAFIRTSKEISELERELLSIRNLLNTESALIHGLSEGIQIDSLIMGPEDSAEENISTVEYQELSEIQKWHIDFPDKLDVLLAERRVDEALDALDEAERIAVDAEKKQTLATADIVALKGVISDNRQKLSDQLAEAACQSSTCGVELRAAASALKRLGDGPRAHSLLLSAHNQRLQSKIQTTRPSSTAHSVAYTASLAKHVFSVIANALSDSMEVFGDEPSYASELVTWATKQAMEFTLLVKRHALGSCAAAGGLRAAAECVQIALGYTSLLEARGLSLSAVLLKQFRPCVEQALDSNLRRIEETTSALAAVDDWALIYPPTGIRTFARASAGNLALQPKLSSSAHRFNSMVQDFFEDVGPLLSLQLGGSIMDGLLKIFNTYVDLLMSALPGSMDDEANLEGLGNKIIRMAETEEQQLALLANASLLAEELLPRAAMKLSSVNQASMGSMRIRGPDKQNRAEQREWKRKLQHMVDKLRDSFCRQHALDLIFTEEGDTHLSAEMYINMDNNAEETEWVPSLIFQELYTKLNRMASIAAEMFVGRERFATLLMMRLTETVILWLSDDQSFWEEIEEGPRALGPLGLQQVSSFCPSQFYASNFFVTHSSFPVLPGHAVCHPFRARPVLVPARAQCHTEHN</sequence>
<dbReference type="Gramene" id="TraesCS5D03G1027000.2">
    <property type="protein sequence ID" value="TraesCS5D03G1027000.2.CDS"/>
    <property type="gene ID" value="TraesCS5D03G1027000"/>
</dbReference>
<dbReference type="InterPro" id="IPR032403">
    <property type="entry name" value="Exo84_C"/>
</dbReference>
<dbReference type="Gene3D" id="1.20.58.1220">
    <property type="entry name" value="Exo84p, C-terminal helical domain"/>
    <property type="match status" value="1"/>
</dbReference>
<evidence type="ECO:0000256" key="3">
    <source>
        <dbReference type="ARBA" id="ARBA00022483"/>
    </source>
</evidence>
<dbReference type="Gramene" id="TraesNOR5D03G03233130.1">
    <property type="protein sequence ID" value="TraesNOR5D03G03233130.1"/>
    <property type="gene ID" value="TraesNOR5D03G03233130"/>
</dbReference>
<dbReference type="GO" id="GO:0000145">
    <property type="term" value="C:exocyst"/>
    <property type="evidence" value="ECO:0007669"/>
    <property type="project" value="InterPro"/>
</dbReference>
<accession>A0A3B6MYS0</accession>
<dbReference type="Proteomes" id="UP000019116">
    <property type="component" value="Chromosome 5D"/>
</dbReference>
<dbReference type="InterPro" id="IPR033961">
    <property type="entry name" value="Exo84"/>
</dbReference>
<evidence type="ECO:0000256" key="6">
    <source>
        <dbReference type="SAM" id="MobiDB-lite"/>
    </source>
</evidence>
<evidence type="ECO:0000313" key="8">
    <source>
        <dbReference type="EnsemblPlants" id="TraesCS5D02G463900.2"/>
    </source>
</evidence>
<reference evidence="8" key="2">
    <citation type="submission" date="2018-10" db="UniProtKB">
        <authorList>
            <consortium name="EnsemblPlants"/>
        </authorList>
    </citation>
    <scope>IDENTIFICATION</scope>
</reference>
<evidence type="ECO:0000313" key="9">
    <source>
        <dbReference type="Proteomes" id="UP000019116"/>
    </source>
</evidence>
<dbReference type="FunFam" id="1.20.58.1210:FF:000002">
    <property type="entry name" value="Exocyst complex component EXO84B"/>
    <property type="match status" value="1"/>
</dbReference>
<dbReference type="Gramene" id="TraesCS5D02G463900.2">
    <property type="protein sequence ID" value="TraesCS5D02G463900.2"/>
    <property type="gene ID" value="TraesCS5D02G463900"/>
</dbReference>
<feature type="compositionally biased region" description="Low complexity" evidence="6">
    <location>
        <begin position="1"/>
        <end position="18"/>
    </location>
</feature>
<comment type="similarity">
    <text evidence="1">Belongs to the EXO84 family.</text>
</comment>